<reference evidence="1" key="3">
    <citation type="submission" date="2020-02" db="EMBL/GenBank/DDBJ databases">
        <authorList>
            <person name="Matsumoto Y."/>
            <person name="Motooka D."/>
            <person name="Nakamura S."/>
        </authorList>
    </citation>
    <scope>NUCLEOTIDE SEQUENCE</scope>
    <source>
        <strain evidence="1">JCM 12405</strain>
    </source>
</reference>
<evidence type="ECO:0000313" key="2">
    <source>
        <dbReference type="EMBL" id="ORV40298.1"/>
    </source>
</evidence>
<dbReference type="AlphaFoldDB" id="A0A1X1T707"/>
<sequence>MTTTTTTAPDSRRLQFLDDYCPECNPAGHHADSRVRLATLTGPTEVTRGGGGWAVCRYECGGCGHQWQRDDLWTAESAGLSAA</sequence>
<accession>A0A1X1T707</accession>
<dbReference type="KEGG" id="mdr:MDOR_24570"/>
<dbReference type="RefSeq" id="WP_085191331.1">
    <property type="nucleotide sequence ID" value="NZ_AP022605.1"/>
</dbReference>
<dbReference type="EMBL" id="LQOS01000030">
    <property type="protein sequence ID" value="ORV40298.1"/>
    <property type="molecule type" value="Genomic_DNA"/>
</dbReference>
<evidence type="ECO:0000313" key="1">
    <source>
        <dbReference type="EMBL" id="BBZ08288.1"/>
    </source>
</evidence>
<proteinExistence type="predicted"/>
<dbReference type="EMBL" id="AP022605">
    <property type="protein sequence ID" value="BBZ08288.1"/>
    <property type="molecule type" value="Genomic_DNA"/>
</dbReference>
<gene>
    <name evidence="2" type="ORF">AWC01_12220</name>
    <name evidence="1" type="ORF">MDOR_24570</name>
</gene>
<evidence type="ECO:0000313" key="3">
    <source>
        <dbReference type="Proteomes" id="UP000193564"/>
    </source>
</evidence>
<dbReference type="STRING" id="126673.AWC01_12220"/>
<name>A0A1X1T707_9MYCO</name>
<dbReference type="Proteomes" id="UP000193564">
    <property type="component" value="Unassembled WGS sequence"/>
</dbReference>
<dbReference type="OrthoDB" id="4567553at2"/>
<keyword evidence="3" id="KW-1185">Reference proteome</keyword>
<organism evidence="2 3">
    <name type="scientific">Mycolicibacterium doricum</name>
    <dbReference type="NCBI Taxonomy" id="126673"/>
    <lineage>
        <taxon>Bacteria</taxon>
        <taxon>Bacillati</taxon>
        <taxon>Actinomycetota</taxon>
        <taxon>Actinomycetes</taxon>
        <taxon>Mycobacteriales</taxon>
        <taxon>Mycobacteriaceae</taxon>
        <taxon>Mycolicibacterium</taxon>
    </lineage>
</organism>
<evidence type="ECO:0000313" key="4">
    <source>
        <dbReference type="Proteomes" id="UP000467201"/>
    </source>
</evidence>
<reference evidence="1 4" key="2">
    <citation type="journal article" date="2019" name="Emerg. Microbes Infect.">
        <title>Comprehensive subspecies identification of 175 nontuberculous mycobacteria species based on 7547 genomic profiles.</title>
        <authorList>
            <person name="Matsumoto Y."/>
            <person name="Kinjo T."/>
            <person name="Motooka D."/>
            <person name="Nabeya D."/>
            <person name="Jung N."/>
            <person name="Uechi K."/>
            <person name="Horii T."/>
            <person name="Iida T."/>
            <person name="Fujita J."/>
            <person name="Nakamura S."/>
        </authorList>
    </citation>
    <scope>NUCLEOTIDE SEQUENCE [LARGE SCALE GENOMIC DNA]</scope>
    <source>
        <strain evidence="1 4">JCM 12405</strain>
    </source>
</reference>
<reference evidence="2 3" key="1">
    <citation type="submission" date="2016-01" db="EMBL/GenBank/DDBJ databases">
        <title>The new phylogeny of the genus Mycobacterium.</title>
        <authorList>
            <person name="Tarcisio F."/>
            <person name="Conor M."/>
            <person name="Antonella G."/>
            <person name="Elisabetta G."/>
            <person name="Giulia F.S."/>
            <person name="Sara T."/>
            <person name="Anna F."/>
            <person name="Clotilde B."/>
            <person name="Roberto B."/>
            <person name="Veronica D.S."/>
            <person name="Fabio R."/>
            <person name="Monica P."/>
            <person name="Olivier J."/>
            <person name="Enrico T."/>
            <person name="Nicola S."/>
        </authorList>
    </citation>
    <scope>NUCLEOTIDE SEQUENCE [LARGE SCALE GENOMIC DNA]</scope>
    <source>
        <strain evidence="2 3">DSM 44339</strain>
    </source>
</reference>
<protein>
    <submittedName>
        <fullName evidence="2">Uncharacterized protein</fullName>
    </submittedName>
</protein>
<dbReference type="Proteomes" id="UP000467201">
    <property type="component" value="Chromosome"/>
</dbReference>